<name>A0A233V2F5_FINMA</name>
<dbReference type="InterPro" id="IPR005130">
    <property type="entry name" value="Ser_deHydtase-like_asu"/>
</dbReference>
<dbReference type="GO" id="GO:0006094">
    <property type="term" value="P:gluconeogenesis"/>
    <property type="evidence" value="ECO:0007669"/>
    <property type="project" value="UniProtKB-KW"/>
</dbReference>
<dbReference type="RefSeq" id="WP_094206361.1">
    <property type="nucleotide sequence ID" value="NZ_JAGZFQ010000029.1"/>
</dbReference>
<dbReference type="AlphaFoldDB" id="A0A233V2F5"/>
<evidence type="ECO:0000256" key="3">
    <source>
        <dbReference type="ARBA" id="ARBA00008636"/>
    </source>
</evidence>
<dbReference type="GO" id="GO:0003941">
    <property type="term" value="F:L-serine ammonia-lyase activity"/>
    <property type="evidence" value="ECO:0007669"/>
    <property type="project" value="UniProtKB-UniRule"/>
</dbReference>
<dbReference type="GO" id="GO:0051539">
    <property type="term" value="F:4 iron, 4 sulfur cluster binding"/>
    <property type="evidence" value="ECO:0007669"/>
    <property type="project" value="UniProtKB-UniRule"/>
</dbReference>
<evidence type="ECO:0000256" key="8">
    <source>
        <dbReference type="ARBA" id="ARBA00023014"/>
    </source>
</evidence>
<evidence type="ECO:0000256" key="6">
    <source>
        <dbReference type="ARBA" id="ARBA00022723"/>
    </source>
</evidence>
<sequence length="299" mass="32035">MFDTSLEIINTVKKENRPFYEYVIEIENERTGKSEEFIRSELSHMLDVMEKSATDFLETPSVTNQKMIDGFAHKMHVYANENEPIVGQFTAEAMAMAFSTLEISAAMGKIVASPTAGSSGILPAALMSFKQRYNCSHEELIDAMLVAIGVGQLLGKYATFSGADGGCQAETGSAAAMAAGALIFLRGGSIEQIFHGASFAILHVLGLVCDPIAGLVEYPCTFRNAMGVTNAMISADMALAGITSIVPFEEVCQAMRKVGKTLPPSLRETGMGGVAGTKTGQDIRRRFLGSCNISDDDED</sequence>
<evidence type="ECO:0000256" key="5">
    <source>
        <dbReference type="ARBA" id="ARBA00022485"/>
    </source>
</evidence>
<dbReference type="InterPro" id="IPR036148">
    <property type="entry name" value="MmgE/PrpD_sf"/>
</dbReference>
<organism evidence="13 14">
    <name type="scientific">Finegoldia magna</name>
    <name type="common">Peptostreptococcus magnus</name>
    <dbReference type="NCBI Taxonomy" id="1260"/>
    <lineage>
        <taxon>Bacteria</taxon>
        <taxon>Bacillati</taxon>
        <taxon>Bacillota</taxon>
        <taxon>Tissierellia</taxon>
        <taxon>Tissierellales</taxon>
        <taxon>Peptoniphilaceae</taxon>
        <taxon>Finegoldia</taxon>
    </lineage>
</organism>
<comment type="cofactor">
    <cofactor evidence="1 11">
        <name>[4Fe-4S] cluster</name>
        <dbReference type="ChEBI" id="CHEBI:49883"/>
    </cofactor>
</comment>
<feature type="domain" description="Serine dehydratase-like alpha subunit" evidence="12">
    <location>
        <begin position="16"/>
        <end position="275"/>
    </location>
</feature>
<dbReference type="EC" id="4.3.1.17" evidence="11"/>
<comment type="similarity">
    <text evidence="3 11">Belongs to the iron-sulfur dependent L-serine dehydratase family.</text>
</comment>
<dbReference type="Proteomes" id="UP000215413">
    <property type="component" value="Unassembled WGS sequence"/>
</dbReference>
<comment type="caution">
    <text evidence="13">The sequence shown here is derived from an EMBL/GenBank/DDBJ whole genome shotgun (WGS) entry which is preliminary data.</text>
</comment>
<gene>
    <name evidence="13" type="ORF">B9N49_08650</name>
</gene>
<evidence type="ECO:0000256" key="9">
    <source>
        <dbReference type="ARBA" id="ARBA00023239"/>
    </source>
</evidence>
<keyword evidence="5 11" id="KW-0004">4Fe-4S</keyword>
<evidence type="ECO:0000256" key="11">
    <source>
        <dbReference type="RuleBase" id="RU366059"/>
    </source>
</evidence>
<dbReference type="PANTHER" id="PTHR30182:SF1">
    <property type="entry name" value="L-SERINE DEHYDRATASE 1"/>
    <property type="match status" value="1"/>
</dbReference>
<proteinExistence type="inferred from homology"/>
<evidence type="ECO:0000256" key="4">
    <source>
        <dbReference type="ARBA" id="ARBA00022432"/>
    </source>
</evidence>
<keyword evidence="7 11" id="KW-0408">Iron</keyword>
<comment type="catalytic activity">
    <reaction evidence="10 11">
        <text>L-serine = pyruvate + NH4(+)</text>
        <dbReference type="Rhea" id="RHEA:19169"/>
        <dbReference type="ChEBI" id="CHEBI:15361"/>
        <dbReference type="ChEBI" id="CHEBI:28938"/>
        <dbReference type="ChEBI" id="CHEBI:33384"/>
        <dbReference type="EC" id="4.3.1.17"/>
    </reaction>
</comment>
<protein>
    <recommendedName>
        <fullName evidence="11">L-serine dehydratase</fullName>
        <ecNumber evidence="11">4.3.1.17</ecNumber>
    </recommendedName>
</protein>
<keyword evidence="8 11" id="KW-0411">Iron-sulfur</keyword>
<dbReference type="EMBL" id="NDYC01000043">
    <property type="protein sequence ID" value="OXZ26561.1"/>
    <property type="molecule type" value="Genomic_DNA"/>
</dbReference>
<evidence type="ECO:0000256" key="1">
    <source>
        <dbReference type="ARBA" id="ARBA00001966"/>
    </source>
</evidence>
<evidence type="ECO:0000256" key="7">
    <source>
        <dbReference type="ARBA" id="ARBA00023004"/>
    </source>
</evidence>
<dbReference type="InterPro" id="IPR051318">
    <property type="entry name" value="Fe-S_L-Ser"/>
</dbReference>
<keyword evidence="4 11" id="KW-0312">Gluconeogenesis</keyword>
<dbReference type="PANTHER" id="PTHR30182">
    <property type="entry name" value="L-SERINE DEHYDRATASE"/>
    <property type="match status" value="1"/>
</dbReference>
<keyword evidence="6 11" id="KW-0479">Metal-binding</keyword>
<dbReference type="Pfam" id="PF03313">
    <property type="entry name" value="SDH_alpha"/>
    <property type="match status" value="1"/>
</dbReference>
<dbReference type="NCBIfam" id="TIGR00718">
    <property type="entry name" value="sda_alpha"/>
    <property type="match status" value="1"/>
</dbReference>
<evidence type="ECO:0000259" key="12">
    <source>
        <dbReference type="Pfam" id="PF03313"/>
    </source>
</evidence>
<evidence type="ECO:0000313" key="13">
    <source>
        <dbReference type="EMBL" id="OXZ26561.1"/>
    </source>
</evidence>
<accession>A0A233V2F5</accession>
<evidence type="ECO:0000256" key="10">
    <source>
        <dbReference type="ARBA" id="ARBA00049406"/>
    </source>
</evidence>
<reference evidence="14" key="1">
    <citation type="submission" date="2017-04" db="EMBL/GenBank/DDBJ databases">
        <title>Finegoldia magna isolated from orthopedic joint implant-associated infections.</title>
        <authorList>
            <person name="Bjorklund S."/>
            <person name="Bruggemann H."/>
            <person name="Jensen A."/>
            <person name="Hellmark B."/>
            <person name="Soderquist B."/>
        </authorList>
    </citation>
    <scope>NUCLEOTIDE SEQUENCE [LARGE SCALE GENOMIC DNA]</scope>
    <source>
        <strain evidence="14">CCUG 54800</strain>
    </source>
</reference>
<comment type="pathway">
    <text evidence="2">Carbohydrate biosynthesis; gluconeogenesis.</text>
</comment>
<dbReference type="GO" id="GO:0046872">
    <property type="term" value="F:metal ion binding"/>
    <property type="evidence" value="ECO:0007669"/>
    <property type="project" value="UniProtKB-KW"/>
</dbReference>
<evidence type="ECO:0000256" key="2">
    <source>
        <dbReference type="ARBA" id="ARBA00004742"/>
    </source>
</evidence>
<dbReference type="SUPFAM" id="SSF103378">
    <property type="entry name" value="2-methylcitrate dehydratase PrpD"/>
    <property type="match status" value="1"/>
</dbReference>
<keyword evidence="9 11" id="KW-0456">Lyase</keyword>
<dbReference type="InterPro" id="IPR004642">
    <property type="entry name" value="Ser_deHydtase_asu"/>
</dbReference>
<evidence type="ECO:0000313" key="14">
    <source>
        <dbReference type="Proteomes" id="UP000215413"/>
    </source>
</evidence>